<evidence type="ECO:0000313" key="1">
    <source>
        <dbReference type="EMBL" id="GAI78583.1"/>
    </source>
</evidence>
<proteinExistence type="predicted"/>
<organism evidence="1">
    <name type="scientific">marine sediment metagenome</name>
    <dbReference type="NCBI Taxonomy" id="412755"/>
    <lineage>
        <taxon>unclassified sequences</taxon>
        <taxon>metagenomes</taxon>
        <taxon>ecological metagenomes</taxon>
    </lineage>
</organism>
<dbReference type="EMBL" id="BARW01011943">
    <property type="protein sequence ID" value="GAI78583.1"/>
    <property type="molecule type" value="Genomic_DNA"/>
</dbReference>
<sequence>GEVLMLTPEKIEQAIKDAHERRPGVILPTMEIYDAIAQAQHQEDVDWLEKYRGTDTRTHIALIIPREQWQAFKEARRL</sequence>
<comment type="caution">
    <text evidence="1">The sequence shown here is derived from an EMBL/GenBank/DDBJ whole genome shotgun (WGS) entry which is preliminary data.</text>
</comment>
<protein>
    <submittedName>
        <fullName evidence="1">Uncharacterized protein</fullName>
    </submittedName>
</protein>
<name>X1RDD9_9ZZZZ</name>
<accession>X1RDD9</accession>
<dbReference type="AlphaFoldDB" id="X1RDD9"/>
<feature type="non-terminal residue" evidence="1">
    <location>
        <position position="1"/>
    </location>
</feature>
<gene>
    <name evidence="1" type="ORF">S12H4_22774</name>
</gene>
<reference evidence="1" key="1">
    <citation type="journal article" date="2014" name="Front. Microbiol.">
        <title>High frequency of phylogenetically diverse reductive dehalogenase-homologous genes in deep subseafloor sedimentary metagenomes.</title>
        <authorList>
            <person name="Kawai M."/>
            <person name="Futagami T."/>
            <person name="Toyoda A."/>
            <person name="Takaki Y."/>
            <person name="Nishi S."/>
            <person name="Hori S."/>
            <person name="Arai W."/>
            <person name="Tsubouchi T."/>
            <person name="Morono Y."/>
            <person name="Uchiyama I."/>
            <person name="Ito T."/>
            <person name="Fujiyama A."/>
            <person name="Inagaki F."/>
            <person name="Takami H."/>
        </authorList>
    </citation>
    <scope>NUCLEOTIDE SEQUENCE</scope>
    <source>
        <strain evidence="1">Expedition CK06-06</strain>
    </source>
</reference>